<dbReference type="WBParaSite" id="ECPE_0001649101-mRNA-1">
    <property type="protein sequence ID" value="ECPE_0001649101-mRNA-1"/>
    <property type="gene ID" value="ECPE_0001649101"/>
</dbReference>
<dbReference type="Proteomes" id="UP000272942">
    <property type="component" value="Unassembled WGS sequence"/>
</dbReference>
<keyword evidence="1" id="KW-1133">Transmembrane helix</keyword>
<keyword evidence="1" id="KW-0812">Transmembrane</keyword>
<dbReference type="Gene3D" id="3.30.530.20">
    <property type="match status" value="1"/>
</dbReference>
<dbReference type="AlphaFoldDB" id="A0A183BB63"/>
<evidence type="ECO:0000256" key="1">
    <source>
        <dbReference type="SAM" id="Phobius"/>
    </source>
</evidence>
<reference evidence="2 3" key="2">
    <citation type="submission" date="2018-11" db="EMBL/GenBank/DDBJ databases">
        <authorList>
            <consortium name="Pathogen Informatics"/>
        </authorList>
    </citation>
    <scope>NUCLEOTIDE SEQUENCE [LARGE SCALE GENOMIC DNA]</scope>
    <source>
        <strain evidence="2 3">Egypt</strain>
    </source>
</reference>
<evidence type="ECO:0000313" key="3">
    <source>
        <dbReference type="Proteomes" id="UP000272942"/>
    </source>
</evidence>
<reference evidence="4" key="1">
    <citation type="submission" date="2016-06" db="UniProtKB">
        <authorList>
            <consortium name="WormBaseParasite"/>
        </authorList>
    </citation>
    <scope>IDENTIFICATION</scope>
</reference>
<name>A0A183BB63_9TREM</name>
<keyword evidence="1" id="KW-0472">Membrane</keyword>
<dbReference type="GO" id="GO:0005739">
    <property type="term" value="C:mitochondrion"/>
    <property type="evidence" value="ECO:0007669"/>
    <property type="project" value="TreeGrafter"/>
</dbReference>
<feature type="transmembrane region" description="Helical" evidence="1">
    <location>
        <begin position="42"/>
        <end position="64"/>
    </location>
</feature>
<protein>
    <submittedName>
        <fullName evidence="4">Transmembrane protein</fullName>
    </submittedName>
</protein>
<keyword evidence="3" id="KW-1185">Reference proteome</keyword>
<dbReference type="GO" id="GO:0045333">
    <property type="term" value="P:cellular respiration"/>
    <property type="evidence" value="ECO:0007669"/>
    <property type="project" value="InterPro"/>
</dbReference>
<dbReference type="PANTHER" id="PTHR12901">
    <property type="entry name" value="SPERM PROTEIN HOMOLOG"/>
    <property type="match status" value="1"/>
</dbReference>
<evidence type="ECO:0000313" key="4">
    <source>
        <dbReference type="WBParaSite" id="ECPE_0001649101-mRNA-1"/>
    </source>
</evidence>
<organism evidence="4">
    <name type="scientific">Echinostoma caproni</name>
    <dbReference type="NCBI Taxonomy" id="27848"/>
    <lineage>
        <taxon>Eukaryota</taxon>
        <taxon>Metazoa</taxon>
        <taxon>Spiralia</taxon>
        <taxon>Lophotrochozoa</taxon>
        <taxon>Platyhelminthes</taxon>
        <taxon>Trematoda</taxon>
        <taxon>Digenea</taxon>
        <taxon>Plagiorchiida</taxon>
        <taxon>Echinostomata</taxon>
        <taxon>Echinostomatoidea</taxon>
        <taxon>Echinostomatidae</taxon>
        <taxon>Echinostoma</taxon>
    </lineage>
</organism>
<dbReference type="OrthoDB" id="292693at2759"/>
<dbReference type="GO" id="GO:0048039">
    <property type="term" value="F:ubiquinone binding"/>
    <property type="evidence" value="ECO:0007669"/>
    <property type="project" value="InterPro"/>
</dbReference>
<proteinExistence type="predicted"/>
<gene>
    <name evidence="2" type="ORF">ECPE_LOCUS16448</name>
</gene>
<sequence>MYCFIFFDKLLNYCLKVRSSGSNALFMCVQFVSLLFKADPSGALSFCIIFSLFVLSLLICFLVVRRWFSKCLCSISLCFLLQVDFEFKSLLHSKVAGLFFDQVVAMMVNAFMERARRLHGSPAIPPQNPQVLMYKR</sequence>
<dbReference type="InterPro" id="IPR023393">
    <property type="entry name" value="START-like_dom_sf"/>
</dbReference>
<accession>A0A183BB63</accession>
<evidence type="ECO:0000313" key="2">
    <source>
        <dbReference type="EMBL" id="VDP93720.1"/>
    </source>
</evidence>
<dbReference type="InterPro" id="IPR044996">
    <property type="entry name" value="COQ10-like"/>
</dbReference>
<dbReference type="PANTHER" id="PTHR12901:SF10">
    <property type="entry name" value="COENZYME Q-BINDING PROTEIN COQ10, MITOCHONDRIAL"/>
    <property type="match status" value="1"/>
</dbReference>
<dbReference type="EMBL" id="UZAN01064359">
    <property type="protein sequence ID" value="VDP93720.1"/>
    <property type="molecule type" value="Genomic_DNA"/>
</dbReference>